<dbReference type="EMBL" id="LXQA010322892">
    <property type="protein sequence ID" value="MCI43860.1"/>
    <property type="molecule type" value="Genomic_DNA"/>
</dbReference>
<name>A0A392S791_9FABA</name>
<protein>
    <submittedName>
        <fullName evidence="2">Uncharacterized protein</fullName>
    </submittedName>
</protein>
<feature type="region of interest" description="Disordered" evidence="1">
    <location>
        <begin position="1"/>
        <end position="26"/>
    </location>
</feature>
<evidence type="ECO:0000313" key="2">
    <source>
        <dbReference type="EMBL" id="MCI43860.1"/>
    </source>
</evidence>
<feature type="compositionally biased region" description="Basic and acidic residues" evidence="1">
    <location>
        <begin position="10"/>
        <end position="19"/>
    </location>
</feature>
<organism evidence="2 3">
    <name type="scientific">Trifolium medium</name>
    <dbReference type="NCBI Taxonomy" id="97028"/>
    <lineage>
        <taxon>Eukaryota</taxon>
        <taxon>Viridiplantae</taxon>
        <taxon>Streptophyta</taxon>
        <taxon>Embryophyta</taxon>
        <taxon>Tracheophyta</taxon>
        <taxon>Spermatophyta</taxon>
        <taxon>Magnoliopsida</taxon>
        <taxon>eudicotyledons</taxon>
        <taxon>Gunneridae</taxon>
        <taxon>Pentapetalae</taxon>
        <taxon>rosids</taxon>
        <taxon>fabids</taxon>
        <taxon>Fabales</taxon>
        <taxon>Fabaceae</taxon>
        <taxon>Papilionoideae</taxon>
        <taxon>50 kb inversion clade</taxon>
        <taxon>NPAAA clade</taxon>
        <taxon>Hologalegina</taxon>
        <taxon>IRL clade</taxon>
        <taxon>Trifolieae</taxon>
        <taxon>Trifolium</taxon>
    </lineage>
</organism>
<accession>A0A392S791</accession>
<comment type="caution">
    <text evidence="2">The sequence shown here is derived from an EMBL/GenBank/DDBJ whole genome shotgun (WGS) entry which is preliminary data.</text>
</comment>
<dbReference type="Proteomes" id="UP000265520">
    <property type="component" value="Unassembled WGS sequence"/>
</dbReference>
<reference evidence="2 3" key="1">
    <citation type="journal article" date="2018" name="Front. Plant Sci.">
        <title>Red Clover (Trifolium pratense) and Zigzag Clover (T. medium) - A Picture of Genomic Similarities and Differences.</title>
        <authorList>
            <person name="Dluhosova J."/>
            <person name="Istvanek J."/>
            <person name="Nedelnik J."/>
            <person name="Repkova J."/>
        </authorList>
    </citation>
    <scope>NUCLEOTIDE SEQUENCE [LARGE SCALE GENOMIC DNA]</scope>
    <source>
        <strain evidence="3">cv. 10/8</strain>
        <tissue evidence="2">Leaf</tissue>
    </source>
</reference>
<proteinExistence type="predicted"/>
<keyword evidence="3" id="KW-1185">Reference proteome</keyword>
<evidence type="ECO:0000313" key="3">
    <source>
        <dbReference type="Proteomes" id="UP000265520"/>
    </source>
</evidence>
<dbReference type="AlphaFoldDB" id="A0A392S791"/>
<sequence>MAKTKTGRSPTEKNGEKIPDTSSSLIGKFAKVTNGETVPDMEFSQTHKFHEDNFLDTVFRVLA</sequence>
<evidence type="ECO:0000256" key="1">
    <source>
        <dbReference type="SAM" id="MobiDB-lite"/>
    </source>
</evidence>